<dbReference type="Proteomes" id="UP000545435">
    <property type="component" value="Unassembled WGS sequence"/>
</dbReference>
<accession>A0A7L0DQB5</accession>
<organism evidence="3 4">
    <name type="scientific">Rostratula benghalensis</name>
    <name type="common">greater painted-snipe</name>
    <dbReference type="NCBI Taxonomy" id="118793"/>
    <lineage>
        <taxon>Eukaryota</taxon>
        <taxon>Metazoa</taxon>
        <taxon>Chordata</taxon>
        <taxon>Craniata</taxon>
        <taxon>Vertebrata</taxon>
        <taxon>Euteleostomi</taxon>
        <taxon>Archelosauria</taxon>
        <taxon>Archosauria</taxon>
        <taxon>Dinosauria</taxon>
        <taxon>Saurischia</taxon>
        <taxon>Theropoda</taxon>
        <taxon>Coelurosauria</taxon>
        <taxon>Aves</taxon>
        <taxon>Neognathae</taxon>
        <taxon>Neoaves</taxon>
        <taxon>Charadriiformes</taxon>
        <taxon>Rostratulidae</taxon>
        <taxon>Rostratula</taxon>
    </lineage>
</organism>
<comment type="caution">
    <text evidence="3">The sequence shown here is derived from an EMBL/GenBank/DDBJ whole genome shotgun (WGS) entry which is preliminary data.</text>
</comment>
<evidence type="ECO:0000256" key="1">
    <source>
        <dbReference type="SAM" id="MobiDB-lite"/>
    </source>
</evidence>
<dbReference type="EMBL" id="VXAI01001687">
    <property type="protein sequence ID" value="NXJ72926.1"/>
    <property type="molecule type" value="Genomic_DNA"/>
</dbReference>
<feature type="non-terminal residue" evidence="3">
    <location>
        <position position="261"/>
    </location>
</feature>
<reference evidence="3 4" key="1">
    <citation type="submission" date="2019-09" db="EMBL/GenBank/DDBJ databases">
        <title>Bird 10,000 Genomes (B10K) Project - Family phase.</title>
        <authorList>
            <person name="Zhang G."/>
        </authorList>
    </citation>
    <scope>NUCLEOTIDE SEQUENCE [LARGE SCALE GENOMIC DNA]</scope>
    <source>
        <strain evidence="3">B10K-DU-006-20</strain>
        <tissue evidence="3">Mixed tissue sample</tissue>
    </source>
</reference>
<gene>
    <name evidence="3" type="primary">Ahctf1_2</name>
    <name evidence="3" type="ORF">ROSBEN_R14812</name>
</gene>
<feature type="non-terminal residue" evidence="3">
    <location>
        <position position="1"/>
    </location>
</feature>
<proteinExistence type="predicted"/>
<keyword evidence="2" id="KW-1133">Transmembrane helix</keyword>
<name>A0A7L0DQB5_9CHAR</name>
<dbReference type="AlphaFoldDB" id="A0A7L0DQB5"/>
<protein>
    <submittedName>
        <fullName evidence="3">ELYS protein</fullName>
    </submittedName>
</protein>
<sequence length="261" mass="29029">LSSGTCGLWGNESQLRFPFGSRPQTTEAPATKHPLPDAELHNAFVGTPVTKSSQKCSRLLDLVVHPIPSSSPAEGVSWQSPRIASTSFMASSPLRSNTPGFISKKHFSGASELNLLVTPLVVKVCIEKNLKPIPTVDTCKTYTYWSVFAPFLFLALITTTSMLLIVNLFFYFFFFYKKVTEEDKVLSGPSPERHRHGVVEDAWSESRRKTTLFAPEDDHAELEESSESTPGEGLEKMDVSKENRTISPRSDQTTLEYHDAK</sequence>
<feature type="compositionally biased region" description="Polar residues" evidence="1">
    <location>
        <begin position="245"/>
        <end position="255"/>
    </location>
</feature>
<evidence type="ECO:0000313" key="3">
    <source>
        <dbReference type="EMBL" id="NXJ72926.1"/>
    </source>
</evidence>
<feature type="region of interest" description="Disordered" evidence="1">
    <location>
        <begin position="214"/>
        <end position="261"/>
    </location>
</feature>
<keyword evidence="4" id="KW-1185">Reference proteome</keyword>
<feature type="transmembrane region" description="Helical" evidence="2">
    <location>
        <begin position="144"/>
        <end position="174"/>
    </location>
</feature>
<keyword evidence="2" id="KW-0812">Transmembrane</keyword>
<dbReference type="PANTHER" id="PTHR21583">
    <property type="entry name" value="ELYS PROTEIN"/>
    <property type="match status" value="1"/>
</dbReference>
<evidence type="ECO:0000256" key="2">
    <source>
        <dbReference type="SAM" id="Phobius"/>
    </source>
</evidence>
<evidence type="ECO:0000313" key="4">
    <source>
        <dbReference type="Proteomes" id="UP000545435"/>
    </source>
</evidence>
<keyword evidence="2" id="KW-0472">Membrane</keyword>
<dbReference type="InterPro" id="IPR052620">
    <property type="entry name" value="ELYS/MEL-28_NucAsmblyFactor"/>
</dbReference>
<dbReference type="PANTHER" id="PTHR21583:SF8">
    <property type="entry name" value="PROTEIN ELYS"/>
    <property type="match status" value="1"/>
</dbReference>
<feature type="compositionally biased region" description="Basic and acidic residues" evidence="1">
    <location>
        <begin position="233"/>
        <end position="244"/>
    </location>
</feature>